<comment type="caution">
    <text evidence="2">The sequence shown here is derived from an EMBL/GenBank/DDBJ whole genome shotgun (WGS) entry which is preliminary data.</text>
</comment>
<reference evidence="2 3" key="1">
    <citation type="submission" date="2017-06" db="EMBL/GenBank/DDBJ databases">
        <title>Reclassification of a Polynucleobacter cosmopolitanus strain isolated from tropical Lake Victoria as Polynucleobacter victoriensis comb. nov.</title>
        <authorList>
            <person name="Hahn M.W."/>
        </authorList>
    </citation>
    <scope>NUCLEOTIDE SEQUENCE [LARGE SCALE GENOMIC DNA]</scope>
    <source>
        <strain evidence="2 3">MWH-MoIso2</strain>
    </source>
</reference>
<evidence type="ECO:0000313" key="2">
    <source>
        <dbReference type="EMBL" id="OXL16325.1"/>
    </source>
</evidence>
<dbReference type="Pfam" id="PF11748">
    <property type="entry name" value="DUF3306"/>
    <property type="match status" value="1"/>
</dbReference>
<name>A0A229FWG3_9BURK</name>
<evidence type="ECO:0000256" key="1">
    <source>
        <dbReference type="SAM" id="MobiDB-lite"/>
    </source>
</evidence>
<evidence type="ECO:0008006" key="4">
    <source>
        <dbReference type="Google" id="ProtNLM"/>
    </source>
</evidence>
<dbReference type="EMBL" id="NJGG01000001">
    <property type="protein sequence ID" value="OXL16325.1"/>
    <property type="molecule type" value="Genomic_DNA"/>
</dbReference>
<dbReference type="Proteomes" id="UP000215188">
    <property type="component" value="Unassembled WGS sequence"/>
</dbReference>
<gene>
    <name evidence="2" type="ORF">AOC33_04460</name>
</gene>
<protein>
    <recommendedName>
        <fullName evidence="4">DUF3306 domain-containing protein</fullName>
    </recommendedName>
</protein>
<dbReference type="InterPro" id="IPR021735">
    <property type="entry name" value="DUF3306"/>
</dbReference>
<feature type="region of interest" description="Disordered" evidence="1">
    <location>
        <begin position="1"/>
        <end position="69"/>
    </location>
</feature>
<accession>A0A229FWG3</accession>
<dbReference type="RefSeq" id="WP_089515351.1">
    <property type="nucleotide sequence ID" value="NZ_NJGG01000001.1"/>
</dbReference>
<proteinExistence type="predicted"/>
<feature type="compositionally biased region" description="Basic and acidic residues" evidence="1">
    <location>
        <begin position="35"/>
        <end position="58"/>
    </location>
</feature>
<sequence>MAGFLNRWSKKKLGAEPELSPSELAEKQLPAQLKKSADTSAKDAKDSVSGEQSSEKNIEPVAAAAQAQEAAPTLEDVLKLTKDSDFSAYVKPGIDPEVQKAAMQKLFSDPRYNIMDGLDIYIDDYSKPDPIPLEMLKRMNQSKMLGLFKTDEEKLADEEAERIERADYYERLKVLEDKEAADEKALADANSETDVSPSAINAENSAKSPELTDSQESTEVPVVKAEVKTQTKT</sequence>
<feature type="region of interest" description="Disordered" evidence="1">
    <location>
        <begin position="181"/>
        <end position="233"/>
    </location>
</feature>
<feature type="compositionally biased region" description="Polar residues" evidence="1">
    <location>
        <begin position="190"/>
        <end position="218"/>
    </location>
</feature>
<organism evidence="2 3">
    <name type="scientific">Polynucleobacter cosmopolitanus</name>
    <dbReference type="NCBI Taxonomy" id="351345"/>
    <lineage>
        <taxon>Bacteria</taxon>
        <taxon>Pseudomonadati</taxon>
        <taxon>Pseudomonadota</taxon>
        <taxon>Betaproteobacteria</taxon>
        <taxon>Burkholderiales</taxon>
        <taxon>Burkholderiaceae</taxon>
        <taxon>Polynucleobacter</taxon>
    </lineage>
</organism>
<dbReference type="AlphaFoldDB" id="A0A229FWG3"/>
<keyword evidence="3" id="KW-1185">Reference proteome</keyword>
<dbReference type="OrthoDB" id="8776025at2"/>
<evidence type="ECO:0000313" key="3">
    <source>
        <dbReference type="Proteomes" id="UP000215188"/>
    </source>
</evidence>